<feature type="transmembrane region" description="Helical" evidence="1">
    <location>
        <begin position="20"/>
        <end position="38"/>
    </location>
</feature>
<gene>
    <name evidence="2" type="ORF">IO99_03800</name>
</gene>
<feature type="transmembrane region" description="Helical" evidence="1">
    <location>
        <begin position="378"/>
        <end position="398"/>
    </location>
</feature>
<feature type="transmembrane region" description="Helical" evidence="1">
    <location>
        <begin position="232"/>
        <end position="262"/>
    </location>
</feature>
<dbReference type="AlphaFoldDB" id="A0A084JG80"/>
<dbReference type="eggNOG" id="COG1277">
    <property type="taxonomic scope" value="Bacteria"/>
</dbReference>
<evidence type="ECO:0000256" key="1">
    <source>
        <dbReference type="SAM" id="Phobius"/>
    </source>
</evidence>
<dbReference type="GO" id="GO:0005886">
    <property type="term" value="C:plasma membrane"/>
    <property type="evidence" value="ECO:0007669"/>
    <property type="project" value="UniProtKB-SubCell"/>
</dbReference>
<sequence length="409" mass="47118">MIKAIKFELRKNIKSKKNKLLCLGFIIYVIVFSISLVYKEKEYDKNQHTVCEYNLIEYGSIIGYNTMLLKDVDDSSELYKKIQKESNFYQSQHSSDMIINHVFSKKIKGHKSLLEDEVNFTKALKIKYASMKEAYENGVIDAEYLEERGLSINQVERDIEYIDNLLQSKTSIIINPYTLNGANFLKNFFTGSNLIIILIFILLFTIDSYALELREDSYKTLYTSPIKRKSILLSKILASYTLVCFILLMVLAIAFVVVSLIFGWGKLLYPLSVNEGVTNLNPIITNMNQGFIQLYKLIIVDFVNFMVLVLFVIVFSTSLSVRTNSEMLSFGVLLTIIMLSYITHSIDAFMNANRLFNPIYYIFYEDLMSSQLKVNHSYGILLQLLLSTLIIVITTFKFKNKDLVGIRGE</sequence>
<feature type="transmembrane region" description="Helical" evidence="1">
    <location>
        <begin position="188"/>
        <end position="211"/>
    </location>
</feature>
<evidence type="ECO:0000313" key="2">
    <source>
        <dbReference type="EMBL" id="KEZ87964.1"/>
    </source>
</evidence>
<keyword evidence="1" id="KW-0812">Transmembrane</keyword>
<dbReference type="Proteomes" id="UP000028542">
    <property type="component" value="Unassembled WGS sequence"/>
</dbReference>
<dbReference type="EMBL" id="JPMD01000006">
    <property type="protein sequence ID" value="KEZ87964.1"/>
    <property type="molecule type" value="Genomic_DNA"/>
</dbReference>
<accession>A0A084JG80</accession>
<dbReference type="STRING" id="318464.IO99_03800"/>
<name>A0A084JG80_9CLOT</name>
<evidence type="ECO:0000313" key="3">
    <source>
        <dbReference type="Proteomes" id="UP000028542"/>
    </source>
</evidence>
<feature type="transmembrane region" description="Helical" evidence="1">
    <location>
        <begin position="327"/>
        <end position="346"/>
    </location>
</feature>
<keyword evidence="1" id="KW-1133">Transmembrane helix</keyword>
<protein>
    <recommendedName>
        <fullName evidence="4">ABC transporter permease</fullName>
    </recommendedName>
</protein>
<dbReference type="RefSeq" id="WP_035130427.1">
    <property type="nucleotide sequence ID" value="NZ_JPMD01000006.1"/>
</dbReference>
<dbReference type="Pfam" id="PF12679">
    <property type="entry name" value="ABC2_membrane_2"/>
    <property type="match status" value="1"/>
</dbReference>
<reference evidence="2 3" key="1">
    <citation type="submission" date="2014-07" db="EMBL/GenBank/DDBJ databases">
        <title>Draft genome of Clostridium sulfidigenes 113A isolated from sediments associated with methane hydrate from Krishna Godavari basin.</title>
        <authorList>
            <person name="Honkalas V.S."/>
            <person name="Dabir A.P."/>
            <person name="Arora P."/>
            <person name="Dhakephalkar P.K."/>
        </authorList>
    </citation>
    <scope>NUCLEOTIDE SEQUENCE [LARGE SCALE GENOMIC DNA]</scope>
    <source>
        <strain evidence="2 3">113A</strain>
    </source>
</reference>
<comment type="caution">
    <text evidence="2">The sequence shown here is derived from an EMBL/GenBank/DDBJ whole genome shotgun (WGS) entry which is preliminary data.</text>
</comment>
<feature type="transmembrane region" description="Helical" evidence="1">
    <location>
        <begin position="294"/>
        <end position="315"/>
    </location>
</feature>
<evidence type="ECO:0008006" key="4">
    <source>
        <dbReference type="Google" id="ProtNLM"/>
    </source>
</evidence>
<keyword evidence="1" id="KW-0472">Membrane</keyword>
<dbReference type="PANTHER" id="PTHR37305">
    <property type="entry name" value="INTEGRAL MEMBRANE PROTEIN-RELATED"/>
    <property type="match status" value="1"/>
</dbReference>
<keyword evidence="3" id="KW-1185">Reference proteome</keyword>
<dbReference type="GO" id="GO:0140359">
    <property type="term" value="F:ABC-type transporter activity"/>
    <property type="evidence" value="ECO:0007669"/>
    <property type="project" value="InterPro"/>
</dbReference>
<proteinExistence type="predicted"/>
<dbReference type="PANTHER" id="PTHR37305:SF1">
    <property type="entry name" value="MEMBRANE PROTEIN"/>
    <property type="match status" value="1"/>
</dbReference>
<organism evidence="2 3">
    <name type="scientific">Clostridium sulfidigenes</name>
    <dbReference type="NCBI Taxonomy" id="318464"/>
    <lineage>
        <taxon>Bacteria</taxon>
        <taxon>Bacillati</taxon>
        <taxon>Bacillota</taxon>
        <taxon>Clostridia</taxon>
        <taxon>Eubacteriales</taxon>
        <taxon>Clostridiaceae</taxon>
        <taxon>Clostridium</taxon>
    </lineage>
</organism>